<dbReference type="Gene3D" id="2.40.40.20">
    <property type="match status" value="1"/>
</dbReference>
<evidence type="ECO:0000256" key="14">
    <source>
        <dbReference type="ARBA" id="ARBA00023002"/>
    </source>
</evidence>
<keyword evidence="17" id="KW-0534">Nitrate assimilation</keyword>
<comment type="similarity">
    <text evidence="5">Belongs to the prokaryotic molybdopterin-containing oxidoreductase family. NasA/NapA/NarB subfamily.</text>
</comment>
<dbReference type="InterPro" id="IPR041957">
    <property type="entry name" value="CT_Nitrate-R-NapA-like"/>
</dbReference>
<dbReference type="GO" id="GO:0046872">
    <property type="term" value="F:metal ion binding"/>
    <property type="evidence" value="ECO:0007669"/>
    <property type="project" value="UniProtKB-KW"/>
</dbReference>
<dbReference type="Gene3D" id="2.40.30.10">
    <property type="entry name" value="Translation factors"/>
    <property type="match status" value="1"/>
</dbReference>
<dbReference type="CDD" id="cd02791">
    <property type="entry name" value="MopB_CT_Nitrate-R-NapA-like"/>
    <property type="match status" value="1"/>
</dbReference>
<evidence type="ECO:0000256" key="18">
    <source>
        <dbReference type="ARBA" id="ARBA00052219"/>
    </source>
</evidence>
<reference evidence="23 24" key="1">
    <citation type="submission" date="2018-11" db="EMBL/GenBank/DDBJ databases">
        <title>Gordonia insulae sp. nov., isolated from an island soil.</title>
        <authorList>
            <person name="Kim Y.S."/>
            <person name="Kim S.B."/>
        </authorList>
    </citation>
    <scope>NUCLEOTIDE SEQUENCE [LARGE SCALE GENOMIC DNA]</scope>
    <source>
        <strain evidence="23 24">MMS17-SY073</strain>
    </source>
</reference>
<evidence type="ECO:0000256" key="6">
    <source>
        <dbReference type="ARBA" id="ARBA00012604"/>
    </source>
</evidence>
<dbReference type="PRINTS" id="PR00369">
    <property type="entry name" value="FLAVODOXIN"/>
</dbReference>
<dbReference type="Gene3D" id="1.20.990.10">
    <property type="entry name" value="NADPH-cytochrome p450 Reductase, Chain A, domain 3"/>
    <property type="match status" value="1"/>
</dbReference>
<dbReference type="InterPro" id="IPR003097">
    <property type="entry name" value="CysJ-like_FAD-binding"/>
</dbReference>
<dbReference type="GO" id="GO:0010181">
    <property type="term" value="F:FMN binding"/>
    <property type="evidence" value="ECO:0007669"/>
    <property type="project" value="InterPro"/>
</dbReference>
<dbReference type="Pfam" id="PF00384">
    <property type="entry name" value="Molybdopterin"/>
    <property type="match status" value="1"/>
</dbReference>
<gene>
    <name evidence="23" type="primary">narB</name>
    <name evidence="23" type="ORF">D7316_01817</name>
</gene>
<dbReference type="SUPFAM" id="SSF52343">
    <property type="entry name" value="Ferredoxin reductase-like, C-terminal NADP-linked domain"/>
    <property type="match status" value="1"/>
</dbReference>
<dbReference type="Gene3D" id="2.20.25.90">
    <property type="entry name" value="ADC-like domains"/>
    <property type="match status" value="1"/>
</dbReference>
<comment type="cofactor">
    <cofactor evidence="1">
        <name>FMN</name>
        <dbReference type="ChEBI" id="CHEBI:58210"/>
    </cofactor>
</comment>
<dbReference type="KEGG" id="gom:D7316_01817"/>
<dbReference type="Gene3D" id="3.40.50.740">
    <property type="match status" value="1"/>
</dbReference>
<keyword evidence="15" id="KW-0408">Iron</keyword>
<dbReference type="PROSITE" id="PS50902">
    <property type="entry name" value="FLAVODOXIN_LIKE"/>
    <property type="match status" value="1"/>
</dbReference>
<dbReference type="InterPro" id="IPR009010">
    <property type="entry name" value="Asp_de-COase-like_dom_sf"/>
</dbReference>
<dbReference type="InterPro" id="IPR029039">
    <property type="entry name" value="Flavoprotein-like_sf"/>
</dbReference>
<evidence type="ECO:0000256" key="13">
    <source>
        <dbReference type="ARBA" id="ARBA00022857"/>
    </source>
</evidence>
<dbReference type="InterPro" id="IPR023173">
    <property type="entry name" value="NADPH_Cyt_P450_Rdtase_alpha"/>
</dbReference>
<evidence type="ECO:0000259" key="21">
    <source>
        <dbReference type="PROSITE" id="PS51384"/>
    </source>
</evidence>
<dbReference type="Pfam" id="PF04879">
    <property type="entry name" value="Molybdop_Fe4S4"/>
    <property type="match status" value="1"/>
</dbReference>
<keyword evidence="12" id="KW-0274">FAD</keyword>
<dbReference type="GO" id="GO:0043546">
    <property type="term" value="F:molybdopterin cofactor binding"/>
    <property type="evidence" value="ECO:0007669"/>
    <property type="project" value="InterPro"/>
</dbReference>
<evidence type="ECO:0000259" key="20">
    <source>
        <dbReference type="PROSITE" id="PS50902"/>
    </source>
</evidence>
<feature type="domain" description="Flavodoxin-like" evidence="20">
    <location>
        <begin position="848"/>
        <end position="984"/>
    </location>
</feature>
<dbReference type="Gene3D" id="3.40.50.360">
    <property type="match status" value="1"/>
</dbReference>
<keyword evidence="9" id="KW-0285">Flavoprotein</keyword>
<evidence type="ECO:0000313" key="24">
    <source>
        <dbReference type="Proteomes" id="UP000271469"/>
    </source>
</evidence>
<evidence type="ECO:0000256" key="2">
    <source>
        <dbReference type="ARBA" id="ARBA00001942"/>
    </source>
</evidence>
<dbReference type="Gene3D" id="3.40.50.80">
    <property type="entry name" value="Nucleotide-binding domain of ferredoxin-NADP reductase (FNR) module"/>
    <property type="match status" value="1"/>
</dbReference>
<feature type="domain" description="4Fe-4S Mo/W bis-MGD-type" evidence="22">
    <location>
        <begin position="6"/>
        <end position="63"/>
    </location>
</feature>
<dbReference type="InterPro" id="IPR001709">
    <property type="entry name" value="Flavoprot_Pyr_Nucl_cyt_Rdtase"/>
</dbReference>
<feature type="region of interest" description="Disordered" evidence="19">
    <location>
        <begin position="728"/>
        <end position="747"/>
    </location>
</feature>
<evidence type="ECO:0000256" key="1">
    <source>
        <dbReference type="ARBA" id="ARBA00001917"/>
    </source>
</evidence>
<dbReference type="PANTHER" id="PTHR43105:SF9">
    <property type="entry name" value="NADPH-FE(3+) OXIDOREDUCTASE SUBUNIT ALPHA"/>
    <property type="match status" value="1"/>
</dbReference>
<dbReference type="InterPro" id="IPR001094">
    <property type="entry name" value="Flavdoxin-like"/>
</dbReference>
<evidence type="ECO:0000256" key="16">
    <source>
        <dbReference type="ARBA" id="ARBA00023014"/>
    </source>
</evidence>
<keyword evidence="10" id="KW-0288">FMN</keyword>
<dbReference type="PROSITE" id="PS51669">
    <property type="entry name" value="4FE4S_MOW_BIS_MGD"/>
    <property type="match status" value="1"/>
</dbReference>
<dbReference type="Pfam" id="PF00667">
    <property type="entry name" value="FAD_binding_1"/>
    <property type="match status" value="1"/>
</dbReference>
<dbReference type="Pfam" id="PF00258">
    <property type="entry name" value="Flavodoxin_1"/>
    <property type="match status" value="1"/>
</dbReference>
<dbReference type="PROSITE" id="PS51384">
    <property type="entry name" value="FAD_FR"/>
    <property type="match status" value="1"/>
</dbReference>
<evidence type="ECO:0000256" key="11">
    <source>
        <dbReference type="ARBA" id="ARBA00022723"/>
    </source>
</evidence>
<dbReference type="FunFam" id="3.40.50.80:FF:000001">
    <property type="entry name" value="NADPH--cytochrome P450 reductase 1"/>
    <property type="match status" value="1"/>
</dbReference>
<dbReference type="InterPro" id="IPR006963">
    <property type="entry name" value="Mopterin_OxRdtase_4Fe-4S_dom"/>
</dbReference>
<dbReference type="SUPFAM" id="SSF52218">
    <property type="entry name" value="Flavoproteins"/>
    <property type="match status" value="1"/>
</dbReference>
<evidence type="ECO:0000256" key="15">
    <source>
        <dbReference type="ARBA" id="ARBA00023004"/>
    </source>
</evidence>
<keyword evidence="8" id="KW-0500">Molybdenum</keyword>
<dbReference type="SUPFAM" id="SSF50692">
    <property type="entry name" value="ADC-like"/>
    <property type="match status" value="1"/>
</dbReference>
<comment type="cofactor">
    <cofactor evidence="3">
        <name>[4Fe-4S] cluster</name>
        <dbReference type="ChEBI" id="CHEBI:49883"/>
    </cofactor>
</comment>
<accession>A0A3G8JKZ8</accession>
<dbReference type="CDD" id="cd02754">
    <property type="entry name" value="MopB_Nitrate-R-NapA-like"/>
    <property type="match status" value="1"/>
</dbReference>
<dbReference type="CDD" id="cd06199">
    <property type="entry name" value="SiR"/>
    <property type="match status" value="1"/>
</dbReference>
<comment type="cofactor">
    <cofactor evidence="4">
        <name>FAD</name>
        <dbReference type="ChEBI" id="CHEBI:57692"/>
    </cofactor>
</comment>
<dbReference type="GO" id="GO:0051539">
    <property type="term" value="F:4 iron, 4 sulfur cluster binding"/>
    <property type="evidence" value="ECO:0007669"/>
    <property type="project" value="UniProtKB-KW"/>
</dbReference>
<keyword evidence="13" id="KW-0521">NADP</keyword>
<evidence type="ECO:0000256" key="3">
    <source>
        <dbReference type="ARBA" id="ARBA00001966"/>
    </source>
</evidence>
<dbReference type="InterPro" id="IPR017927">
    <property type="entry name" value="FAD-bd_FR_type"/>
</dbReference>
<comment type="cofactor">
    <cofactor evidence="2">
        <name>Mo-bis(molybdopterin guanine dinucleotide)</name>
        <dbReference type="ChEBI" id="CHEBI:60539"/>
    </cofactor>
</comment>
<evidence type="ECO:0000256" key="19">
    <source>
        <dbReference type="SAM" id="MobiDB-lite"/>
    </source>
</evidence>
<keyword evidence="24" id="KW-1185">Reference proteome</keyword>
<keyword evidence="11" id="KW-0479">Metal-binding</keyword>
<dbReference type="PROSITE" id="PS00551">
    <property type="entry name" value="MOLYBDOPTERIN_PROK_1"/>
    <property type="match status" value="1"/>
</dbReference>
<keyword evidence="16" id="KW-0411">Iron-sulfur</keyword>
<feature type="region of interest" description="Disordered" evidence="19">
    <location>
        <begin position="535"/>
        <end position="555"/>
    </location>
</feature>
<evidence type="ECO:0000256" key="17">
    <source>
        <dbReference type="ARBA" id="ARBA00023063"/>
    </source>
</evidence>
<keyword evidence="14 23" id="KW-0560">Oxidoreductase</keyword>
<evidence type="ECO:0000256" key="12">
    <source>
        <dbReference type="ARBA" id="ARBA00022827"/>
    </source>
</evidence>
<dbReference type="InterPro" id="IPR017938">
    <property type="entry name" value="Riboflavin_synthase-like_b-brl"/>
</dbReference>
<dbReference type="Proteomes" id="UP000271469">
    <property type="component" value="Chromosome"/>
</dbReference>
<dbReference type="EC" id="1.8.1.2" evidence="6"/>
<dbReference type="GO" id="GO:0016020">
    <property type="term" value="C:membrane"/>
    <property type="evidence" value="ECO:0007669"/>
    <property type="project" value="TreeGrafter"/>
</dbReference>
<evidence type="ECO:0000256" key="9">
    <source>
        <dbReference type="ARBA" id="ARBA00022630"/>
    </source>
</evidence>
<dbReference type="PRINTS" id="PR00371">
    <property type="entry name" value="FPNCR"/>
</dbReference>
<dbReference type="InterPro" id="IPR001433">
    <property type="entry name" value="OxRdtase_FAD/NAD-bd"/>
</dbReference>
<dbReference type="FunFam" id="2.40.40.20:FF:000005">
    <property type="entry name" value="Periplasmic nitrate reductase"/>
    <property type="match status" value="1"/>
</dbReference>
<dbReference type="InterPro" id="IPR027467">
    <property type="entry name" value="MopterinOxRdtase_cofactor_BS"/>
</dbReference>
<comment type="catalytic activity">
    <reaction evidence="18">
        <text>hydrogen sulfide + 3 NADP(+) + 3 H2O = sulfite + 3 NADPH + 4 H(+)</text>
        <dbReference type="Rhea" id="RHEA:13801"/>
        <dbReference type="ChEBI" id="CHEBI:15377"/>
        <dbReference type="ChEBI" id="CHEBI:15378"/>
        <dbReference type="ChEBI" id="CHEBI:17359"/>
        <dbReference type="ChEBI" id="CHEBI:29919"/>
        <dbReference type="ChEBI" id="CHEBI:57783"/>
        <dbReference type="ChEBI" id="CHEBI:58349"/>
        <dbReference type="EC" id="1.8.1.2"/>
    </reaction>
</comment>
<keyword evidence="7" id="KW-0004">4Fe-4S</keyword>
<evidence type="ECO:0000256" key="7">
    <source>
        <dbReference type="ARBA" id="ARBA00022485"/>
    </source>
</evidence>
<organism evidence="23 24">
    <name type="scientific">Gordonia insulae</name>
    <dbReference type="NCBI Taxonomy" id="2420509"/>
    <lineage>
        <taxon>Bacteria</taxon>
        <taxon>Bacillati</taxon>
        <taxon>Actinomycetota</taxon>
        <taxon>Actinomycetes</taxon>
        <taxon>Mycobacteriales</taxon>
        <taxon>Gordoniaceae</taxon>
        <taxon>Gordonia</taxon>
    </lineage>
</organism>
<dbReference type="GO" id="GO:0042128">
    <property type="term" value="P:nitrate assimilation"/>
    <property type="evidence" value="ECO:0007669"/>
    <property type="project" value="UniProtKB-KW"/>
</dbReference>
<dbReference type="SMART" id="SM00926">
    <property type="entry name" value="Molybdop_Fe4S4"/>
    <property type="match status" value="1"/>
</dbReference>
<name>A0A3G8JKZ8_9ACTN</name>
<dbReference type="Pfam" id="PF01568">
    <property type="entry name" value="Molydop_binding"/>
    <property type="match status" value="1"/>
</dbReference>
<dbReference type="InterPro" id="IPR006657">
    <property type="entry name" value="MoPterin_dinucl-bd_dom"/>
</dbReference>
<evidence type="ECO:0000256" key="8">
    <source>
        <dbReference type="ARBA" id="ARBA00022505"/>
    </source>
</evidence>
<evidence type="ECO:0000259" key="22">
    <source>
        <dbReference type="PROSITE" id="PS51669"/>
    </source>
</evidence>
<sequence>MSVKSVDIVHSLCAYCGVGCGMDLAVDENGQVAKTVGRKDHPTNFGRLCTKGSTTADMLAAGGRLVTPMVRPERGDSPTPADMDQVITDTARRLRAIIDEDGPDAVALYVSGQMSMEAQYLSNKLAKGFIGTNQIESNSRLCMASAGTGYKQSLGSDGPPGSYQDFDHADVFFVIGSNMADCHPILHMRMMDRIKAGAKLIVVDPRRTATADKCDLFLQVKPGTDLALLNGLLHLLITGGHVDQDFVASYTDGFEQMPDFAGQYPPDVVAEITGIPVDDLHRAAEMIGTADNWMSCWTMGLNQSTHGTWNTNALINLHLATGAICRLGSGPFSLTGQPNAMGGREMGYMGPGLPGQRAVISADDREFVETRWGVEPGTLRTDVGGGTIDMFERMADGQIRACWIICTNPVASVANRSTVIAGLERAELVITQDAFAETETNAYADVALPAALWSESTGTMVNSERNITLFEPALGAPGQAQPDWQIIARIACEMGYADAFSYSCAEEIFDEIREFANPRTGYDLRGVTYDGLRRTPMQWPSPPEDLIEGSNPGGRNPIRYLNDGVSQTLYRAADGSTPALAFATPTRRAQFFARPHVDPAEMPDDDFPVLLNTGRLPHQWHTLTKTGRVAKLNKLAPGPFVEIHPDDAARLGIGAKDQVEVASRRGRAVLPASVSDRVRPGNCFVPFHWNDMFGEDLAINAVTSDAIDPLSQQPEFKVCAVTLTRVSGPQTEEDPATDTPGVTTTGEHRVVDSPVDALASALGLSALEVIRPSDAERTYLAGIIAGLRAQPLVGERPYLPAGAPLRAEVHAWAAGLIDGIFARTPHPGAAVPGDVGNDAAAQAARDVITVLWASQMGNAEEFATETADHIRAKGFDVTVTEMDAADVEALTGTALFVSSTTGDGEPPDNGSAFWDALSGDSAPDLSGLRYAVLAFGDSSYDNFCGHGRNLDERLVELGAQRLLERVDCEPDFEEPAGQWLDRVHTVIGSDNASVPTSADQVTVVSEPADSPAQPSVRTAPAYSKKSPLVTHLSRNVKLSADGSQKDVRNFGFHLPGDAMSYKAGDALGVWPLNNASLIDEWLDVTGLDGGEIVDAPGGDEMPLHRALRERLEFAKVTPDFMRFVADRNGSAHLHSLAAAGNKKDMESWTWGRQTVDVLTEYPVKADADEWISVLKPLQPRSYSISSSPLHNPEEVELTVSAVRYNLHGKPRGGVCSTFLADHCDAQEIGVFVTSTTHFRPPTDPDTPMIMIGPGTGVAPFRGFLRERQAQGHEGKNWLFFGEQYSATDFYYRDELTTMLSDGLLTRLDVAFSRDQERKIYVQDRMREHGEEIYRWLHDGAHVYVCGDATRMAKDVDATLKEIVAHHGRRSPAGAESYVKALAADKRYVRDVY</sequence>
<dbReference type="Gene3D" id="3.40.228.10">
    <property type="entry name" value="Dimethylsulfoxide Reductase, domain 2"/>
    <property type="match status" value="1"/>
</dbReference>
<protein>
    <recommendedName>
        <fullName evidence="6">assimilatory sulfite reductase (NADPH)</fullName>
        <ecNumber evidence="6">1.8.1.2</ecNumber>
    </recommendedName>
</protein>
<dbReference type="EMBL" id="CP033972">
    <property type="protein sequence ID" value="AZG45222.1"/>
    <property type="molecule type" value="Genomic_DNA"/>
</dbReference>
<dbReference type="SUPFAM" id="SSF53706">
    <property type="entry name" value="Formate dehydrogenase/DMSO reductase, domains 1-3"/>
    <property type="match status" value="1"/>
</dbReference>
<dbReference type="InterPro" id="IPR039261">
    <property type="entry name" value="FNR_nucleotide-bd"/>
</dbReference>
<evidence type="ECO:0000313" key="23">
    <source>
        <dbReference type="EMBL" id="AZG45222.1"/>
    </source>
</evidence>
<dbReference type="Pfam" id="PF00175">
    <property type="entry name" value="NAD_binding_1"/>
    <property type="match status" value="1"/>
</dbReference>
<dbReference type="InterPro" id="IPR050123">
    <property type="entry name" value="Prok_molybdopt-oxidoreductase"/>
</dbReference>
<dbReference type="GO" id="GO:0004783">
    <property type="term" value="F:sulfite reductase (NADPH) activity"/>
    <property type="evidence" value="ECO:0007669"/>
    <property type="project" value="UniProtKB-EC"/>
</dbReference>
<proteinExistence type="inferred from homology"/>
<dbReference type="PANTHER" id="PTHR43105">
    <property type="entry name" value="RESPIRATORY NITRATE REDUCTASE"/>
    <property type="match status" value="1"/>
</dbReference>
<feature type="domain" description="FAD-binding FR-type" evidence="21">
    <location>
        <begin position="1025"/>
        <end position="1241"/>
    </location>
</feature>
<dbReference type="SUPFAM" id="SSF63380">
    <property type="entry name" value="Riboflavin synthase domain-like"/>
    <property type="match status" value="1"/>
</dbReference>
<dbReference type="InterPro" id="IPR006656">
    <property type="entry name" value="Mopterin_OxRdtase"/>
</dbReference>
<evidence type="ECO:0000256" key="5">
    <source>
        <dbReference type="ARBA" id="ARBA00008747"/>
    </source>
</evidence>
<evidence type="ECO:0000256" key="4">
    <source>
        <dbReference type="ARBA" id="ARBA00001974"/>
    </source>
</evidence>
<evidence type="ECO:0000256" key="10">
    <source>
        <dbReference type="ARBA" id="ARBA00022643"/>
    </source>
</evidence>
<dbReference type="InterPro" id="IPR008254">
    <property type="entry name" value="Flavodoxin/NO_synth"/>
</dbReference>